<gene>
    <name evidence="2" type="ORF">Pmani_003810</name>
</gene>
<feature type="compositionally biased region" description="Polar residues" evidence="1">
    <location>
        <begin position="71"/>
        <end position="85"/>
    </location>
</feature>
<reference evidence="2" key="1">
    <citation type="submission" date="2023-11" db="EMBL/GenBank/DDBJ databases">
        <title>Genome assemblies of two species of porcelain crab, Petrolisthes cinctipes and Petrolisthes manimaculis (Anomura: Porcellanidae).</title>
        <authorList>
            <person name="Angst P."/>
        </authorList>
    </citation>
    <scope>NUCLEOTIDE SEQUENCE</scope>
    <source>
        <strain evidence="2">PB745_02</strain>
        <tissue evidence="2">Gill</tissue>
    </source>
</reference>
<evidence type="ECO:0000313" key="3">
    <source>
        <dbReference type="Proteomes" id="UP001292094"/>
    </source>
</evidence>
<name>A0AAE1QHT0_9EUCA</name>
<dbReference type="AlphaFoldDB" id="A0AAE1QHT0"/>
<sequence>MTAINDKLMYDHLTNTSPTHPHVTRHALKRHPTEHFMAPYPTSHETRHSYAGQAWDPHYKDHLDHTDPCMHNTQPQGPTGTSYNHKTMLGPTRRPHGTQMRHPGIQVAHHA</sequence>
<feature type="region of interest" description="Disordered" evidence="1">
    <location>
        <begin position="66"/>
        <end position="111"/>
    </location>
</feature>
<organism evidence="2 3">
    <name type="scientific">Petrolisthes manimaculis</name>
    <dbReference type="NCBI Taxonomy" id="1843537"/>
    <lineage>
        <taxon>Eukaryota</taxon>
        <taxon>Metazoa</taxon>
        <taxon>Ecdysozoa</taxon>
        <taxon>Arthropoda</taxon>
        <taxon>Crustacea</taxon>
        <taxon>Multicrustacea</taxon>
        <taxon>Malacostraca</taxon>
        <taxon>Eumalacostraca</taxon>
        <taxon>Eucarida</taxon>
        <taxon>Decapoda</taxon>
        <taxon>Pleocyemata</taxon>
        <taxon>Anomura</taxon>
        <taxon>Galatheoidea</taxon>
        <taxon>Porcellanidae</taxon>
        <taxon>Petrolisthes</taxon>
    </lineage>
</organism>
<protein>
    <submittedName>
        <fullName evidence="2">Uncharacterized protein</fullName>
    </submittedName>
</protein>
<keyword evidence="3" id="KW-1185">Reference proteome</keyword>
<evidence type="ECO:0000313" key="2">
    <source>
        <dbReference type="EMBL" id="KAK4325603.1"/>
    </source>
</evidence>
<evidence type="ECO:0000256" key="1">
    <source>
        <dbReference type="SAM" id="MobiDB-lite"/>
    </source>
</evidence>
<proteinExistence type="predicted"/>
<dbReference type="EMBL" id="JAWZYT010000269">
    <property type="protein sequence ID" value="KAK4325603.1"/>
    <property type="molecule type" value="Genomic_DNA"/>
</dbReference>
<comment type="caution">
    <text evidence="2">The sequence shown here is derived from an EMBL/GenBank/DDBJ whole genome shotgun (WGS) entry which is preliminary data.</text>
</comment>
<accession>A0AAE1QHT0</accession>
<dbReference type="Proteomes" id="UP001292094">
    <property type="component" value="Unassembled WGS sequence"/>
</dbReference>